<evidence type="ECO:0000313" key="2">
    <source>
        <dbReference type="EMBL" id="GAA4431931.1"/>
    </source>
</evidence>
<feature type="transmembrane region" description="Helical" evidence="1">
    <location>
        <begin position="37"/>
        <end position="54"/>
    </location>
</feature>
<accession>A0ABP8LMZ4</accession>
<protein>
    <submittedName>
        <fullName evidence="2">Uncharacterized protein</fullName>
    </submittedName>
</protein>
<dbReference type="EMBL" id="BAABEY010000002">
    <property type="protein sequence ID" value="GAA4431931.1"/>
    <property type="molecule type" value="Genomic_DNA"/>
</dbReference>
<dbReference type="RefSeq" id="WP_345026272.1">
    <property type="nucleotide sequence ID" value="NZ_BAABEY010000002.1"/>
</dbReference>
<feature type="transmembrane region" description="Helical" evidence="1">
    <location>
        <begin position="83"/>
        <end position="101"/>
    </location>
</feature>
<dbReference type="Proteomes" id="UP001501508">
    <property type="component" value="Unassembled WGS sequence"/>
</dbReference>
<sequence length="103" mass="11455">MYFGAFILWMNTSERVAWPEKNKALTYLAANARYSRLLSVLIMATAGFFCMKLLGPGSGLFGSIVLLMMTGSLAVLLFPFHYFGVRSILIVYCLVAMLEIITS</sequence>
<evidence type="ECO:0000313" key="3">
    <source>
        <dbReference type="Proteomes" id="UP001501508"/>
    </source>
</evidence>
<name>A0ABP8LMZ4_9BACT</name>
<keyword evidence="1" id="KW-0472">Membrane</keyword>
<keyword evidence="1" id="KW-1133">Transmembrane helix</keyword>
<keyword evidence="3" id="KW-1185">Reference proteome</keyword>
<gene>
    <name evidence="2" type="ORF">GCM10023091_03320</name>
</gene>
<comment type="caution">
    <text evidence="2">The sequence shown here is derived from an EMBL/GenBank/DDBJ whole genome shotgun (WGS) entry which is preliminary data.</text>
</comment>
<proteinExistence type="predicted"/>
<keyword evidence="1" id="KW-0812">Transmembrane</keyword>
<organism evidence="2 3">
    <name type="scientific">Ravibacter arvi</name>
    <dbReference type="NCBI Taxonomy" id="2051041"/>
    <lineage>
        <taxon>Bacteria</taxon>
        <taxon>Pseudomonadati</taxon>
        <taxon>Bacteroidota</taxon>
        <taxon>Cytophagia</taxon>
        <taxon>Cytophagales</taxon>
        <taxon>Spirosomataceae</taxon>
        <taxon>Ravibacter</taxon>
    </lineage>
</organism>
<evidence type="ECO:0000256" key="1">
    <source>
        <dbReference type="SAM" id="Phobius"/>
    </source>
</evidence>
<reference evidence="3" key="1">
    <citation type="journal article" date="2019" name="Int. J. Syst. Evol. Microbiol.">
        <title>The Global Catalogue of Microorganisms (GCM) 10K type strain sequencing project: providing services to taxonomists for standard genome sequencing and annotation.</title>
        <authorList>
            <consortium name="The Broad Institute Genomics Platform"/>
            <consortium name="The Broad Institute Genome Sequencing Center for Infectious Disease"/>
            <person name="Wu L."/>
            <person name="Ma J."/>
        </authorList>
    </citation>
    <scope>NUCLEOTIDE SEQUENCE [LARGE SCALE GENOMIC DNA]</scope>
    <source>
        <strain evidence="3">JCM 31920</strain>
    </source>
</reference>